<gene>
    <name evidence="2" type="ORF">SVIO_074280</name>
</gene>
<name>A0A4D4L6V5_STRVO</name>
<dbReference type="GO" id="GO:0003677">
    <property type="term" value="F:DNA binding"/>
    <property type="evidence" value="ECO:0007669"/>
    <property type="project" value="InterPro"/>
</dbReference>
<dbReference type="InterPro" id="IPR001387">
    <property type="entry name" value="Cro/C1-type_HTH"/>
</dbReference>
<dbReference type="CDD" id="cd00093">
    <property type="entry name" value="HTH_XRE"/>
    <property type="match status" value="1"/>
</dbReference>
<proteinExistence type="predicted"/>
<evidence type="ECO:0000259" key="1">
    <source>
        <dbReference type="PROSITE" id="PS50943"/>
    </source>
</evidence>
<evidence type="ECO:0000313" key="3">
    <source>
        <dbReference type="Proteomes" id="UP000301309"/>
    </source>
</evidence>
<dbReference type="Gene3D" id="1.10.260.40">
    <property type="entry name" value="lambda repressor-like DNA-binding domains"/>
    <property type="match status" value="1"/>
</dbReference>
<dbReference type="EMBL" id="BJHW01000001">
    <property type="protein sequence ID" value="GDY56805.1"/>
    <property type="molecule type" value="Genomic_DNA"/>
</dbReference>
<organism evidence="2 3">
    <name type="scientific">Streptomyces violaceusniger</name>
    <dbReference type="NCBI Taxonomy" id="68280"/>
    <lineage>
        <taxon>Bacteria</taxon>
        <taxon>Bacillati</taxon>
        <taxon>Actinomycetota</taxon>
        <taxon>Actinomycetes</taxon>
        <taxon>Kitasatosporales</taxon>
        <taxon>Streptomycetaceae</taxon>
        <taxon>Streptomyces</taxon>
        <taxon>Streptomyces violaceusniger group</taxon>
    </lineage>
</organism>
<dbReference type="Proteomes" id="UP000301309">
    <property type="component" value="Unassembled WGS sequence"/>
</dbReference>
<dbReference type="Pfam" id="PF19054">
    <property type="entry name" value="DUF5753"/>
    <property type="match status" value="1"/>
</dbReference>
<reference evidence="2 3" key="1">
    <citation type="journal article" date="2020" name="Int. J. Syst. Evol. Microbiol.">
        <title>Reclassification of Streptomyces castelarensis and Streptomyces sporoclivatus as later heterotypic synonyms of Streptomyces antimycoticus.</title>
        <authorList>
            <person name="Komaki H."/>
            <person name="Tamura T."/>
        </authorList>
    </citation>
    <scope>NUCLEOTIDE SEQUENCE [LARGE SCALE GENOMIC DNA]</scope>
    <source>
        <strain evidence="2 3">NBRC 13459</strain>
    </source>
</reference>
<dbReference type="OrthoDB" id="4966777at2"/>
<protein>
    <submittedName>
        <fullName evidence="2">Transcriptional regulator</fullName>
    </submittedName>
</protein>
<accession>A0A4D4L6V5</accession>
<comment type="caution">
    <text evidence="2">The sequence shown here is derived from an EMBL/GenBank/DDBJ whole genome shotgun (WGS) entry which is preliminary data.</text>
</comment>
<evidence type="ECO:0000313" key="2">
    <source>
        <dbReference type="EMBL" id="GDY56805.1"/>
    </source>
</evidence>
<dbReference type="InterPro" id="IPR043917">
    <property type="entry name" value="DUF5753"/>
</dbReference>
<dbReference type="AlphaFoldDB" id="A0A4D4L6V5"/>
<keyword evidence="3" id="KW-1185">Reference proteome</keyword>
<dbReference type="Pfam" id="PF13560">
    <property type="entry name" value="HTH_31"/>
    <property type="match status" value="1"/>
</dbReference>
<dbReference type="SUPFAM" id="SSF47413">
    <property type="entry name" value="lambda repressor-like DNA-binding domains"/>
    <property type="match status" value="1"/>
</dbReference>
<sequence length="282" mass="31334">MPASPSSSAQRARAAVAARLREIRQDAGLTGRELAALCGWHPAKNSRIENGKAAVSDADIRVWCTACGADDQALDLIAASRTADQMYVAWKRLHRTGLRRLQESYVPLFERTHRFRIYCSRVVPGFIQTEEYATALLTRIADFRQAPNDVSDAVQARLDRSRIIHEGDHRFALLVEEDVLYYRFGTPSEMVEQLAYLLAVMALPSVSLGVIPRTAPRLMWPLETFSMFDDVQVEVELLTAQVNVTQPSEIAMYGRAFSELASMAVYGSNARALIAEALDSLG</sequence>
<dbReference type="PROSITE" id="PS50943">
    <property type="entry name" value="HTH_CROC1"/>
    <property type="match status" value="1"/>
</dbReference>
<dbReference type="SMART" id="SM00530">
    <property type="entry name" value="HTH_XRE"/>
    <property type="match status" value="1"/>
</dbReference>
<dbReference type="InterPro" id="IPR010982">
    <property type="entry name" value="Lambda_DNA-bd_dom_sf"/>
</dbReference>
<feature type="domain" description="HTH cro/C1-type" evidence="1">
    <location>
        <begin position="20"/>
        <end position="74"/>
    </location>
</feature>